<dbReference type="RefSeq" id="WP_161017895.1">
    <property type="nucleotide sequence ID" value="NZ_WWCP01000001.1"/>
</dbReference>
<gene>
    <name evidence="1" type="ORF">GTP44_00570</name>
</gene>
<dbReference type="PANTHER" id="PTHR40266:SF2">
    <property type="entry name" value="TOXIN HIGB-1"/>
    <property type="match status" value="1"/>
</dbReference>
<evidence type="ECO:0000313" key="1">
    <source>
        <dbReference type="EMBL" id="MYM80453.1"/>
    </source>
</evidence>
<dbReference type="Proteomes" id="UP000474565">
    <property type="component" value="Unassembled WGS sequence"/>
</dbReference>
<accession>A0A6L8MCX3</accession>
<dbReference type="AlphaFoldDB" id="A0A6L8MCX3"/>
<dbReference type="InterPro" id="IPR035093">
    <property type="entry name" value="RelE/ParE_toxin_dom_sf"/>
</dbReference>
<comment type="caution">
    <text evidence="1">The sequence shown here is derived from an EMBL/GenBank/DDBJ whole genome shotgun (WGS) entry which is preliminary data.</text>
</comment>
<dbReference type="Pfam" id="PF05015">
    <property type="entry name" value="HigB-like_toxin"/>
    <property type="match status" value="1"/>
</dbReference>
<dbReference type="PANTHER" id="PTHR40266">
    <property type="entry name" value="TOXIN HIGB-1"/>
    <property type="match status" value="1"/>
</dbReference>
<dbReference type="InterPro" id="IPR007711">
    <property type="entry name" value="HigB-1"/>
</dbReference>
<protein>
    <submittedName>
        <fullName evidence="1">Killer protein</fullName>
    </submittedName>
</protein>
<dbReference type="EMBL" id="WWCP01000001">
    <property type="protein sequence ID" value="MYM80453.1"/>
    <property type="molecule type" value="Genomic_DNA"/>
</dbReference>
<proteinExistence type="predicted"/>
<dbReference type="Gene3D" id="3.30.2310.20">
    <property type="entry name" value="RelE-like"/>
    <property type="match status" value="1"/>
</dbReference>
<reference evidence="1 2" key="1">
    <citation type="submission" date="2019-12" db="EMBL/GenBank/DDBJ databases">
        <title>Novel species isolated from a subtropical stream in China.</title>
        <authorList>
            <person name="Lu H."/>
        </authorList>
    </citation>
    <scope>NUCLEOTIDE SEQUENCE [LARGE SCALE GENOMIC DNA]</scope>
    <source>
        <strain evidence="1 2">FT50W</strain>
    </source>
</reference>
<name>A0A6L8MCX3_9BURK</name>
<evidence type="ECO:0000313" key="2">
    <source>
        <dbReference type="Proteomes" id="UP000474565"/>
    </source>
</evidence>
<dbReference type="SUPFAM" id="SSF143011">
    <property type="entry name" value="RelE-like"/>
    <property type="match status" value="1"/>
</dbReference>
<organism evidence="1 2">
    <name type="scientific">Duganella lactea</name>
    <dbReference type="NCBI Taxonomy" id="2692173"/>
    <lineage>
        <taxon>Bacteria</taxon>
        <taxon>Pseudomonadati</taxon>
        <taxon>Pseudomonadota</taxon>
        <taxon>Betaproteobacteria</taxon>
        <taxon>Burkholderiales</taxon>
        <taxon>Oxalobacteraceae</taxon>
        <taxon>Telluria group</taxon>
        <taxon>Duganella</taxon>
    </lineage>
</organism>
<sequence length="115" mass="13359">MIVSFRHQGLRKYFETGTLAGIQPHHESHLKYLLAALDSAELVEHIDRPGRHFHQLKGTKPQRWAVNVNANWRLTFEFKQGKAYAVDYQDYHQWKCTIPLPLVNLLNGGILMPIK</sequence>